<dbReference type="EMBL" id="LCHU01000011">
    <property type="protein sequence ID" value="KKT41189.1"/>
    <property type="molecule type" value="Genomic_DNA"/>
</dbReference>
<evidence type="ECO:0000313" key="1">
    <source>
        <dbReference type="EMBL" id="KKT41189.1"/>
    </source>
</evidence>
<proteinExistence type="predicted"/>
<evidence type="ECO:0000313" key="2">
    <source>
        <dbReference type="Proteomes" id="UP000034736"/>
    </source>
</evidence>
<reference evidence="1 2" key="1">
    <citation type="journal article" date="2015" name="Nature">
        <title>rRNA introns, odd ribosomes, and small enigmatic genomes across a large radiation of phyla.</title>
        <authorList>
            <person name="Brown C.T."/>
            <person name="Hug L.A."/>
            <person name="Thomas B.C."/>
            <person name="Sharon I."/>
            <person name="Castelle C.J."/>
            <person name="Singh A."/>
            <person name="Wilkins M.J."/>
            <person name="Williams K.H."/>
            <person name="Banfield J.F."/>
        </authorList>
    </citation>
    <scope>NUCLEOTIDE SEQUENCE [LARGE SCALE GENOMIC DNA]</scope>
</reference>
<comment type="caution">
    <text evidence="1">The sequence shown here is derived from an EMBL/GenBank/DDBJ whole genome shotgun (WGS) entry which is preliminary data.</text>
</comment>
<gene>
    <name evidence="1" type="ORF">UW30_C0011G0020</name>
</gene>
<organism evidence="1 2">
    <name type="scientific">Candidatus Giovannonibacteria bacterium GW2011_GWA2_44_13b</name>
    <dbReference type="NCBI Taxonomy" id="1618647"/>
    <lineage>
        <taxon>Bacteria</taxon>
        <taxon>Candidatus Giovannoniibacteriota</taxon>
    </lineage>
</organism>
<accession>A0A0G1K0A8</accession>
<protein>
    <submittedName>
        <fullName evidence="1">Uncharacterized protein</fullName>
    </submittedName>
</protein>
<dbReference type="Proteomes" id="UP000034736">
    <property type="component" value="Unassembled WGS sequence"/>
</dbReference>
<name>A0A0G1K0A8_9BACT</name>
<dbReference type="STRING" id="1618647.UW30_C0011G0020"/>
<sequence>MYIGVGEGDIETIKILENLEKQGCDVRAKTVFAYKNKGVKTHIVSNGKKIKTGSRYFTSRFSTKLRQLISQNQGKVDFINIDNIRFRIQKEREA</sequence>
<dbReference type="AlphaFoldDB" id="A0A0G1K0A8"/>